<feature type="compositionally biased region" description="Polar residues" evidence="1">
    <location>
        <begin position="69"/>
        <end position="80"/>
    </location>
</feature>
<dbReference type="EMBL" id="DF974620">
    <property type="protein sequence ID" value="GAU49736.1"/>
    <property type="molecule type" value="Genomic_DNA"/>
</dbReference>
<gene>
    <name evidence="2" type="ORF">TSUD_43230</name>
</gene>
<keyword evidence="3" id="KW-1185">Reference proteome</keyword>
<evidence type="ECO:0000313" key="2">
    <source>
        <dbReference type="EMBL" id="GAU49736.1"/>
    </source>
</evidence>
<dbReference type="Proteomes" id="UP000242715">
    <property type="component" value="Unassembled WGS sequence"/>
</dbReference>
<evidence type="ECO:0000313" key="3">
    <source>
        <dbReference type="Proteomes" id="UP000242715"/>
    </source>
</evidence>
<accession>A0A2Z6P201</accession>
<protein>
    <submittedName>
        <fullName evidence="2">Uncharacterized protein</fullName>
    </submittedName>
</protein>
<evidence type="ECO:0000256" key="1">
    <source>
        <dbReference type="SAM" id="MobiDB-lite"/>
    </source>
</evidence>
<sequence length="80" mass="8518">MSKEAKKNDLILCSSGTVTVDGSNNFASDFSKRVLACLGLKVLIGKLAQQFALYSRGNQISDMEAPTRGPSSPASHETLD</sequence>
<dbReference type="AlphaFoldDB" id="A0A2Z6P201"/>
<dbReference type="OrthoDB" id="1727581at2759"/>
<organism evidence="2 3">
    <name type="scientific">Trifolium subterraneum</name>
    <name type="common">Subterranean clover</name>
    <dbReference type="NCBI Taxonomy" id="3900"/>
    <lineage>
        <taxon>Eukaryota</taxon>
        <taxon>Viridiplantae</taxon>
        <taxon>Streptophyta</taxon>
        <taxon>Embryophyta</taxon>
        <taxon>Tracheophyta</taxon>
        <taxon>Spermatophyta</taxon>
        <taxon>Magnoliopsida</taxon>
        <taxon>eudicotyledons</taxon>
        <taxon>Gunneridae</taxon>
        <taxon>Pentapetalae</taxon>
        <taxon>rosids</taxon>
        <taxon>fabids</taxon>
        <taxon>Fabales</taxon>
        <taxon>Fabaceae</taxon>
        <taxon>Papilionoideae</taxon>
        <taxon>50 kb inversion clade</taxon>
        <taxon>NPAAA clade</taxon>
        <taxon>Hologalegina</taxon>
        <taxon>IRL clade</taxon>
        <taxon>Trifolieae</taxon>
        <taxon>Trifolium</taxon>
    </lineage>
</organism>
<feature type="region of interest" description="Disordered" evidence="1">
    <location>
        <begin position="59"/>
        <end position="80"/>
    </location>
</feature>
<name>A0A2Z6P201_TRISU</name>
<proteinExistence type="predicted"/>
<reference evidence="3" key="1">
    <citation type="journal article" date="2017" name="Front. Plant Sci.">
        <title>Climate Clever Clovers: New Paradigm to Reduce the Environmental Footprint of Ruminants by Breeding Low Methanogenic Forages Utilizing Haplotype Variation.</title>
        <authorList>
            <person name="Kaur P."/>
            <person name="Appels R."/>
            <person name="Bayer P.E."/>
            <person name="Keeble-Gagnere G."/>
            <person name="Wang J."/>
            <person name="Hirakawa H."/>
            <person name="Shirasawa K."/>
            <person name="Vercoe P."/>
            <person name="Stefanova K."/>
            <person name="Durmic Z."/>
            <person name="Nichols P."/>
            <person name="Revell C."/>
            <person name="Isobe S.N."/>
            <person name="Edwards D."/>
            <person name="Erskine W."/>
        </authorList>
    </citation>
    <scope>NUCLEOTIDE SEQUENCE [LARGE SCALE GENOMIC DNA]</scope>
    <source>
        <strain evidence="3">cv. Daliak</strain>
    </source>
</reference>